<protein>
    <recommendedName>
        <fullName evidence="3">F-box domain-containing protein</fullName>
    </recommendedName>
</protein>
<comment type="caution">
    <text evidence="1">The sequence shown here is derived from an EMBL/GenBank/DDBJ whole genome shotgun (WGS) entry which is preliminary data.</text>
</comment>
<feature type="non-terminal residue" evidence="1">
    <location>
        <position position="1"/>
    </location>
</feature>
<evidence type="ECO:0000313" key="2">
    <source>
        <dbReference type="Proteomes" id="UP000799777"/>
    </source>
</evidence>
<dbReference type="AlphaFoldDB" id="A0A9P4H9G1"/>
<dbReference type="EMBL" id="ML978187">
    <property type="protein sequence ID" value="KAF2030746.1"/>
    <property type="molecule type" value="Genomic_DNA"/>
</dbReference>
<evidence type="ECO:0008006" key="3">
    <source>
        <dbReference type="Google" id="ProtNLM"/>
    </source>
</evidence>
<keyword evidence="2" id="KW-1185">Reference proteome</keyword>
<evidence type="ECO:0000313" key="1">
    <source>
        <dbReference type="EMBL" id="KAF2030746.1"/>
    </source>
</evidence>
<proteinExistence type="predicted"/>
<reference evidence="1" key="1">
    <citation type="journal article" date="2020" name="Stud. Mycol.">
        <title>101 Dothideomycetes genomes: a test case for predicting lifestyles and emergence of pathogens.</title>
        <authorList>
            <person name="Haridas S."/>
            <person name="Albert R."/>
            <person name="Binder M."/>
            <person name="Bloem J."/>
            <person name="Labutti K."/>
            <person name="Salamov A."/>
            <person name="Andreopoulos B."/>
            <person name="Baker S."/>
            <person name="Barry K."/>
            <person name="Bills G."/>
            <person name="Bluhm B."/>
            <person name="Cannon C."/>
            <person name="Castanera R."/>
            <person name="Culley D."/>
            <person name="Daum C."/>
            <person name="Ezra D."/>
            <person name="Gonzalez J."/>
            <person name="Henrissat B."/>
            <person name="Kuo A."/>
            <person name="Liang C."/>
            <person name="Lipzen A."/>
            <person name="Lutzoni F."/>
            <person name="Magnuson J."/>
            <person name="Mondo S."/>
            <person name="Nolan M."/>
            <person name="Ohm R."/>
            <person name="Pangilinan J."/>
            <person name="Park H.-J."/>
            <person name="Ramirez L."/>
            <person name="Alfaro M."/>
            <person name="Sun H."/>
            <person name="Tritt A."/>
            <person name="Yoshinaga Y."/>
            <person name="Zwiers L.-H."/>
            <person name="Turgeon B."/>
            <person name="Goodwin S."/>
            <person name="Spatafora J."/>
            <person name="Crous P."/>
            <person name="Grigoriev I."/>
        </authorList>
    </citation>
    <scope>NUCLEOTIDE SEQUENCE</scope>
    <source>
        <strain evidence="1">CBS 110217</strain>
    </source>
</reference>
<organism evidence="1 2">
    <name type="scientific">Setomelanomma holmii</name>
    <dbReference type="NCBI Taxonomy" id="210430"/>
    <lineage>
        <taxon>Eukaryota</taxon>
        <taxon>Fungi</taxon>
        <taxon>Dikarya</taxon>
        <taxon>Ascomycota</taxon>
        <taxon>Pezizomycotina</taxon>
        <taxon>Dothideomycetes</taxon>
        <taxon>Pleosporomycetidae</taxon>
        <taxon>Pleosporales</taxon>
        <taxon>Pleosporineae</taxon>
        <taxon>Phaeosphaeriaceae</taxon>
        <taxon>Setomelanomma</taxon>
    </lineage>
</organism>
<dbReference type="Proteomes" id="UP000799777">
    <property type="component" value="Unassembled WGS sequence"/>
</dbReference>
<feature type="non-terminal residue" evidence="1">
    <location>
        <position position="123"/>
    </location>
</feature>
<accession>A0A9P4H9G1</accession>
<name>A0A9P4H9G1_9PLEO</name>
<gene>
    <name evidence="1" type="ORF">EK21DRAFT_23709</name>
</gene>
<dbReference type="OrthoDB" id="3939900at2759"/>
<sequence length="123" mass="13755">NLSTSTQAATMSILSLPPELVLGIAESLPQDAILSLKLTHRYFNENLLLKPRVKNMPTSECARLVVRAYLSRPMPQRSHVRCIYCKNLYPPSLFRSSNSSACVTTSRDGTDVVELPPRLCAWH</sequence>